<dbReference type="AlphaFoldDB" id="A0A9Q0LKI2"/>
<dbReference type="PANTHER" id="PTHR43371">
    <property type="entry name" value="VITAMIN B12-DEPENDENT RIBONUCLEOTIDE REDUCTASE"/>
    <property type="match status" value="1"/>
</dbReference>
<evidence type="ECO:0000256" key="4">
    <source>
        <dbReference type="ARBA" id="ARBA00023285"/>
    </source>
</evidence>
<evidence type="ECO:0000256" key="3">
    <source>
        <dbReference type="ARBA" id="ARBA00023002"/>
    </source>
</evidence>
<keyword evidence="3" id="KW-0560">Oxidoreductase</keyword>
<dbReference type="EMBL" id="JAPDFW010000070">
    <property type="protein sequence ID" value="KAJ5074296.1"/>
    <property type="molecule type" value="Genomic_DNA"/>
</dbReference>
<dbReference type="InterPro" id="IPR050862">
    <property type="entry name" value="RdRp_reductase_class-2"/>
</dbReference>
<proteinExistence type="predicted"/>
<name>A0A9Q0LKI2_ANAIG</name>
<evidence type="ECO:0000256" key="1">
    <source>
        <dbReference type="ARBA" id="ARBA00001922"/>
    </source>
</evidence>
<keyword evidence="7" id="KW-1185">Reference proteome</keyword>
<reference evidence="6" key="1">
    <citation type="submission" date="2022-10" db="EMBL/GenBank/DDBJ databases">
        <title>Novel sulphate-reducing endosymbionts in the free-living metamonad Anaeramoeba.</title>
        <authorList>
            <person name="Jerlstrom-Hultqvist J."/>
            <person name="Cepicka I."/>
            <person name="Gallot-Lavallee L."/>
            <person name="Salas-Leiva D."/>
            <person name="Curtis B.A."/>
            <person name="Zahonova K."/>
            <person name="Pipaliya S."/>
            <person name="Dacks J."/>
            <person name="Roger A.J."/>
        </authorList>
    </citation>
    <scope>NUCLEOTIDE SEQUENCE</scope>
    <source>
        <strain evidence="6">BMAN</strain>
    </source>
</reference>
<comment type="caution">
    <text evidence="6">The sequence shown here is derived from an EMBL/GenBank/DDBJ whole genome shotgun (WGS) entry which is preliminary data.</text>
</comment>
<evidence type="ECO:0000313" key="6">
    <source>
        <dbReference type="EMBL" id="KAJ5074296.1"/>
    </source>
</evidence>
<evidence type="ECO:0000313" key="7">
    <source>
        <dbReference type="Proteomes" id="UP001149090"/>
    </source>
</evidence>
<dbReference type="Gene3D" id="3.20.70.20">
    <property type="match status" value="1"/>
</dbReference>
<protein>
    <submittedName>
        <fullName evidence="6">Vitamin b12-dependent ribonucleotide reductase</fullName>
    </submittedName>
</protein>
<keyword evidence="2" id="KW-0846">Cobalamin</keyword>
<evidence type="ECO:0000259" key="5">
    <source>
        <dbReference type="Pfam" id="PF02867"/>
    </source>
</evidence>
<feature type="domain" description="Ribonucleotide reductase large subunit C-terminal" evidence="5">
    <location>
        <begin position="310"/>
        <end position="364"/>
    </location>
</feature>
<accession>A0A9Q0LKI2</accession>
<dbReference type="SUPFAM" id="SSF51998">
    <property type="entry name" value="PFL-like glycyl radical enzymes"/>
    <property type="match status" value="1"/>
</dbReference>
<dbReference type="Pfam" id="PF02867">
    <property type="entry name" value="Ribonuc_red_lgC"/>
    <property type="match status" value="2"/>
</dbReference>
<organism evidence="6 7">
    <name type="scientific">Anaeramoeba ignava</name>
    <name type="common">Anaerobic marine amoeba</name>
    <dbReference type="NCBI Taxonomy" id="1746090"/>
    <lineage>
        <taxon>Eukaryota</taxon>
        <taxon>Metamonada</taxon>
        <taxon>Anaeramoebidae</taxon>
        <taxon>Anaeramoeba</taxon>
    </lineage>
</organism>
<dbReference type="InterPro" id="IPR000788">
    <property type="entry name" value="RNR_lg_C"/>
</dbReference>
<comment type="cofactor">
    <cofactor evidence="1">
        <name>adenosylcob(III)alamin</name>
        <dbReference type="ChEBI" id="CHEBI:18408"/>
    </cofactor>
</comment>
<dbReference type="GO" id="GO:0031419">
    <property type="term" value="F:cobalamin binding"/>
    <property type="evidence" value="ECO:0007669"/>
    <property type="project" value="UniProtKB-KW"/>
</dbReference>
<keyword evidence="4" id="KW-0170">Cobalt</keyword>
<dbReference type="Proteomes" id="UP001149090">
    <property type="component" value="Unassembled WGS sequence"/>
</dbReference>
<evidence type="ECO:0000256" key="2">
    <source>
        <dbReference type="ARBA" id="ARBA00022628"/>
    </source>
</evidence>
<dbReference type="PRINTS" id="PR01183">
    <property type="entry name" value="RIBORDTASEM1"/>
</dbReference>
<dbReference type="PANTHER" id="PTHR43371:SF1">
    <property type="entry name" value="RIBONUCLEOSIDE-DIPHOSPHATE REDUCTASE"/>
    <property type="match status" value="1"/>
</dbReference>
<sequence length="378" mass="41835">MIGSFLQKSFPYWELNQLAKFIPCGRILVALKEEKFYPSCSVLPSKEKTLMKKMIEQGTGIGVNHNFSKRVVEEVLEINDLVVKTKDGRLPGIMHTIHWKDPNIWAFLELKNSTSLKNPILSRSNHSVVVNNFEEFISSPVSLSVAEAAHARGDPGIIFSNNDTQAAAPCGELWLDPYEACLLGNINLLAHISYSQIDWDELANTARKSAIFLDSMIEKMIVPEQMIDVIMKNRRLGLGVMGFASVLEILGIPYESDEAVEIAEKMSRIISSEARNVLPDSIGITALAPTGRTALKVGVSHSIEPLSPLEVSPEGHLKILAAWQKYVDGAISKTVIIPFETDSKEILTIIKKAYQLGCKSVTLYREGSAGHKCERCLN</sequence>
<dbReference type="GO" id="GO:0004748">
    <property type="term" value="F:ribonucleoside-diphosphate reductase activity, thioredoxin disulfide as acceptor"/>
    <property type="evidence" value="ECO:0007669"/>
    <property type="project" value="TreeGrafter"/>
</dbReference>
<gene>
    <name evidence="6" type="ORF">M0811_00925</name>
</gene>
<feature type="domain" description="Ribonucleotide reductase large subunit C-terminal" evidence="5">
    <location>
        <begin position="163"/>
        <end position="274"/>
    </location>
</feature>
<dbReference type="OMA" id="NIWAFLE"/>
<dbReference type="OrthoDB" id="3000483at2759"/>